<comment type="caution">
    <text evidence="6">Lacks conserved residue(s) required for the propagation of feature annotation.</text>
</comment>
<dbReference type="PANTHER" id="PTHR24039">
    <property type="entry name" value="FIBRILLIN-RELATED"/>
    <property type="match status" value="1"/>
</dbReference>
<evidence type="ECO:0000256" key="1">
    <source>
        <dbReference type="ARBA" id="ARBA00022536"/>
    </source>
</evidence>
<evidence type="ECO:0000256" key="3">
    <source>
        <dbReference type="ARBA" id="ARBA00022737"/>
    </source>
</evidence>
<dbReference type="InterPro" id="IPR018097">
    <property type="entry name" value="EGF_Ca-bd_CS"/>
</dbReference>
<dbReference type="SMART" id="SM00179">
    <property type="entry name" value="EGF_CA"/>
    <property type="match status" value="1"/>
</dbReference>
<dbReference type="InterPro" id="IPR000152">
    <property type="entry name" value="EGF-type_Asp/Asn_hydroxyl_site"/>
</dbReference>
<dbReference type="InterPro" id="IPR001881">
    <property type="entry name" value="EGF-like_Ca-bd_dom"/>
</dbReference>
<dbReference type="EMBL" id="CAJOBD010031422">
    <property type="protein sequence ID" value="CAF4285986.1"/>
    <property type="molecule type" value="Genomic_DNA"/>
</dbReference>
<dbReference type="CDD" id="cd00054">
    <property type="entry name" value="EGF_CA"/>
    <property type="match status" value="1"/>
</dbReference>
<dbReference type="PROSITE" id="PS50026">
    <property type="entry name" value="EGF_3"/>
    <property type="match status" value="1"/>
</dbReference>
<evidence type="ECO:0000256" key="2">
    <source>
        <dbReference type="ARBA" id="ARBA00022729"/>
    </source>
</evidence>
<comment type="caution">
    <text evidence="8">The sequence shown here is derived from an EMBL/GenBank/DDBJ whole genome shotgun (WGS) entry which is preliminary data.</text>
</comment>
<feature type="non-terminal residue" evidence="8">
    <location>
        <position position="1"/>
    </location>
</feature>
<evidence type="ECO:0000259" key="7">
    <source>
        <dbReference type="PROSITE" id="PS50026"/>
    </source>
</evidence>
<dbReference type="GO" id="GO:0005509">
    <property type="term" value="F:calcium ion binding"/>
    <property type="evidence" value="ECO:0007669"/>
    <property type="project" value="InterPro"/>
</dbReference>
<keyword evidence="5" id="KW-0325">Glycoprotein</keyword>
<dbReference type="Proteomes" id="UP000663836">
    <property type="component" value="Unassembled WGS sequence"/>
</dbReference>
<evidence type="ECO:0000256" key="4">
    <source>
        <dbReference type="ARBA" id="ARBA00023157"/>
    </source>
</evidence>
<dbReference type="Pfam" id="PF07645">
    <property type="entry name" value="EGF_CA"/>
    <property type="match status" value="1"/>
</dbReference>
<dbReference type="PROSITE" id="PS00010">
    <property type="entry name" value="ASX_HYDROXYL"/>
    <property type="match status" value="1"/>
</dbReference>
<dbReference type="PROSITE" id="PS00022">
    <property type="entry name" value="EGF_1"/>
    <property type="match status" value="1"/>
</dbReference>
<protein>
    <recommendedName>
        <fullName evidence="7">EGF-like domain-containing protein</fullName>
    </recommendedName>
</protein>
<dbReference type="Gene3D" id="2.10.25.10">
    <property type="entry name" value="Laminin"/>
    <property type="match status" value="1"/>
</dbReference>
<accession>A0A820H0S5</accession>
<evidence type="ECO:0000256" key="6">
    <source>
        <dbReference type="PROSITE-ProRule" id="PRU00076"/>
    </source>
</evidence>
<dbReference type="SMART" id="SM00181">
    <property type="entry name" value="EGF"/>
    <property type="match status" value="2"/>
</dbReference>
<name>A0A820H0S5_9BILA</name>
<dbReference type="AlphaFoldDB" id="A0A820H0S5"/>
<sequence length="189" mass="20886">IIIIIYSRLTIQYGSNSTLEQYLDILACLCTNGSRCNFEETTIISAHYQLASCECLPQYDGILCELDYDGCISGSACKVNWNNETTCVSLNAAQQLAEHRSYYCAGRCVDGYISVNNFTCDDIDECSLNSSLCEDGTCINLIGSYTCDCTSGYRLDHQKCIDIDECTGPNINGTFLRRCNDGEVCINIP</sequence>
<evidence type="ECO:0000313" key="9">
    <source>
        <dbReference type="Proteomes" id="UP000663836"/>
    </source>
</evidence>
<keyword evidence="2" id="KW-0732">Signal</keyword>
<keyword evidence="4" id="KW-1015">Disulfide bond</keyword>
<dbReference type="PROSITE" id="PS01186">
    <property type="entry name" value="EGF_2"/>
    <property type="match status" value="1"/>
</dbReference>
<evidence type="ECO:0000256" key="5">
    <source>
        <dbReference type="ARBA" id="ARBA00023180"/>
    </source>
</evidence>
<evidence type="ECO:0000313" key="8">
    <source>
        <dbReference type="EMBL" id="CAF4285986.1"/>
    </source>
</evidence>
<reference evidence="8" key="1">
    <citation type="submission" date="2021-02" db="EMBL/GenBank/DDBJ databases">
        <authorList>
            <person name="Nowell W R."/>
        </authorList>
    </citation>
    <scope>NUCLEOTIDE SEQUENCE</scope>
</reference>
<feature type="domain" description="EGF-like" evidence="7">
    <location>
        <begin position="122"/>
        <end position="161"/>
    </location>
</feature>
<proteinExistence type="predicted"/>
<keyword evidence="1 6" id="KW-0245">EGF-like domain</keyword>
<dbReference type="FunFam" id="2.10.25.10:FF:000003">
    <property type="entry name" value="fibrillin-1 isoform X1"/>
    <property type="match status" value="1"/>
</dbReference>
<dbReference type="SUPFAM" id="SSF57196">
    <property type="entry name" value="EGF/Laminin"/>
    <property type="match status" value="1"/>
</dbReference>
<dbReference type="InterPro" id="IPR049883">
    <property type="entry name" value="NOTCH1_EGF-like"/>
</dbReference>
<dbReference type="PROSITE" id="PS01187">
    <property type="entry name" value="EGF_CA"/>
    <property type="match status" value="1"/>
</dbReference>
<gene>
    <name evidence="8" type="ORF">JBS370_LOCUS39909</name>
</gene>
<organism evidence="8 9">
    <name type="scientific">Rotaria sordida</name>
    <dbReference type="NCBI Taxonomy" id="392033"/>
    <lineage>
        <taxon>Eukaryota</taxon>
        <taxon>Metazoa</taxon>
        <taxon>Spiralia</taxon>
        <taxon>Gnathifera</taxon>
        <taxon>Rotifera</taxon>
        <taxon>Eurotatoria</taxon>
        <taxon>Bdelloidea</taxon>
        <taxon>Philodinida</taxon>
        <taxon>Philodinidae</taxon>
        <taxon>Rotaria</taxon>
    </lineage>
</organism>
<keyword evidence="3" id="KW-0677">Repeat</keyword>
<feature type="non-terminal residue" evidence="8">
    <location>
        <position position="189"/>
    </location>
</feature>
<dbReference type="InterPro" id="IPR000742">
    <property type="entry name" value="EGF"/>
</dbReference>